<dbReference type="Pfam" id="PF00089">
    <property type="entry name" value="Trypsin"/>
    <property type="match status" value="1"/>
</dbReference>
<dbReference type="GO" id="GO:0006508">
    <property type="term" value="P:proteolysis"/>
    <property type="evidence" value="ECO:0007669"/>
    <property type="project" value="InterPro"/>
</dbReference>
<feature type="signal peptide" evidence="3">
    <location>
        <begin position="1"/>
        <end position="24"/>
    </location>
</feature>
<keyword evidence="3" id="KW-0732">Signal</keyword>
<dbReference type="InterPro" id="IPR051487">
    <property type="entry name" value="Ser/Thr_Proteases_Immune/Dev"/>
</dbReference>
<evidence type="ECO:0000256" key="3">
    <source>
        <dbReference type="SAM" id="SignalP"/>
    </source>
</evidence>
<dbReference type="InterPro" id="IPR009003">
    <property type="entry name" value="Peptidase_S1_PA"/>
</dbReference>
<gene>
    <name evidence="5" type="primary">Dyak\GE28759</name>
    <name evidence="5" type="synonym">GE28759</name>
    <name evidence="5" type="ORF">Dyak_GE28759</name>
</gene>
<accession>A0A0R1E4Z7</accession>
<organism evidence="5 6">
    <name type="scientific">Drosophila yakuba</name>
    <name type="common">Fruit fly</name>
    <dbReference type="NCBI Taxonomy" id="7245"/>
    <lineage>
        <taxon>Eukaryota</taxon>
        <taxon>Metazoa</taxon>
        <taxon>Ecdysozoa</taxon>
        <taxon>Arthropoda</taxon>
        <taxon>Hexapoda</taxon>
        <taxon>Insecta</taxon>
        <taxon>Pterygota</taxon>
        <taxon>Neoptera</taxon>
        <taxon>Endopterygota</taxon>
        <taxon>Diptera</taxon>
        <taxon>Brachycera</taxon>
        <taxon>Muscomorpha</taxon>
        <taxon>Ephydroidea</taxon>
        <taxon>Drosophilidae</taxon>
        <taxon>Drosophila</taxon>
        <taxon>Sophophora</taxon>
    </lineage>
</organism>
<dbReference type="InterPro" id="IPR001254">
    <property type="entry name" value="Trypsin_dom"/>
</dbReference>
<dbReference type="SMART" id="SM00020">
    <property type="entry name" value="Tryp_SPc"/>
    <property type="match status" value="1"/>
</dbReference>
<feature type="domain" description="Peptidase S1" evidence="4">
    <location>
        <begin position="43"/>
        <end position="210"/>
    </location>
</feature>
<dbReference type="Proteomes" id="UP000002282">
    <property type="component" value="Chromosome 3R"/>
</dbReference>
<proteinExistence type="inferred from homology"/>
<dbReference type="SUPFAM" id="SSF50494">
    <property type="entry name" value="Trypsin-like serine proteases"/>
    <property type="match status" value="1"/>
</dbReference>
<sequence length="225" mass="25540">MYAARWIMLCTIFVFDLGSPQTLEDDCVAIDQNDGRGRSSYAPWLAEIISNSTVICAGTLINNRYVLTAASCFQKQKELTVRLGSGYSNKSVENFRVSRALLPNPDYHESTLCMFRLQTEVKFKIHIRPMCIIKYSDIQTQYSGSSFDEDIRKIYLQSKLIGSPWTDTIANGPLKGMVRYGILTNRDTTTFNDVYINVMTHISWISRIALDIHISTPNTTIQTNI</sequence>
<keyword evidence="1" id="KW-1015">Disulfide bond</keyword>
<comment type="similarity">
    <text evidence="2">Belongs to the peptidase S1 family. CLIP subfamily.</text>
</comment>
<evidence type="ECO:0000256" key="1">
    <source>
        <dbReference type="ARBA" id="ARBA00023157"/>
    </source>
</evidence>
<protein>
    <recommendedName>
        <fullName evidence="4">Peptidase S1 domain-containing protein</fullName>
    </recommendedName>
</protein>
<dbReference type="KEGG" id="dya:Dyak_GE28759"/>
<feature type="chain" id="PRO_5006403213" description="Peptidase S1 domain-containing protein" evidence="3">
    <location>
        <begin position="25"/>
        <end position="225"/>
    </location>
</feature>
<evidence type="ECO:0000259" key="4">
    <source>
        <dbReference type="PROSITE" id="PS50240"/>
    </source>
</evidence>
<dbReference type="PROSITE" id="PS50240">
    <property type="entry name" value="TRYPSIN_DOM"/>
    <property type="match status" value="1"/>
</dbReference>
<dbReference type="PANTHER" id="PTHR24256">
    <property type="entry name" value="TRYPTASE-RELATED"/>
    <property type="match status" value="1"/>
</dbReference>
<keyword evidence="6" id="KW-1185">Reference proteome</keyword>
<dbReference type="AlphaFoldDB" id="A0A0R1E4Z7"/>
<reference evidence="5 6" key="2">
    <citation type="journal article" date="2007" name="PLoS Biol.">
        <title>Principles of genome evolution in the Drosophila melanogaster species group.</title>
        <authorList>
            <person name="Ranz J.M."/>
            <person name="Maurin D."/>
            <person name="Chan Y.S."/>
            <person name="von Grotthuss M."/>
            <person name="Hillier L.W."/>
            <person name="Roote J."/>
            <person name="Ashburner M."/>
            <person name="Bergman C.M."/>
        </authorList>
    </citation>
    <scope>NUCLEOTIDE SEQUENCE [LARGE SCALE GENOMIC DNA]</scope>
    <source>
        <strain evidence="6">Tai18E2 / Tucson 14021-0261.01</strain>
    </source>
</reference>
<dbReference type="GO" id="GO:0004252">
    <property type="term" value="F:serine-type endopeptidase activity"/>
    <property type="evidence" value="ECO:0007669"/>
    <property type="project" value="InterPro"/>
</dbReference>
<dbReference type="InterPro" id="IPR043504">
    <property type="entry name" value="Peptidase_S1_PA_chymotrypsin"/>
</dbReference>
<evidence type="ECO:0000313" key="5">
    <source>
        <dbReference type="EMBL" id="KRK04269.1"/>
    </source>
</evidence>
<reference evidence="5 6" key="1">
    <citation type="journal article" date="2007" name="Nature">
        <title>Evolution of genes and genomes on the Drosophila phylogeny.</title>
        <authorList>
            <consortium name="Drosophila 12 Genomes Consortium"/>
            <person name="Clark A.G."/>
            <person name="Eisen M.B."/>
            <person name="Smith D.R."/>
            <person name="Bergman C.M."/>
            <person name="Oliver B."/>
            <person name="Markow T.A."/>
            <person name="Kaufman T.C."/>
            <person name="Kellis M."/>
            <person name="Gelbart W."/>
            <person name="Iyer V.N."/>
            <person name="Pollard D.A."/>
            <person name="Sackton T.B."/>
            <person name="Larracuente A.M."/>
            <person name="Singh N.D."/>
            <person name="Abad J.P."/>
            <person name="Abt D.N."/>
            <person name="Adryan B."/>
            <person name="Aguade M."/>
            <person name="Akashi H."/>
            <person name="Anderson W.W."/>
            <person name="Aquadro C.F."/>
            <person name="Ardell D.H."/>
            <person name="Arguello R."/>
            <person name="Artieri C.G."/>
            <person name="Barbash D.A."/>
            <person name="Barker D."/>
            <person name="Barsanti P."/>
            <person name="Batterham P."/>
            <person name="Batzoglou S."/>
            <person name="Begun D."/>
            <person name="Bhutkar A."/>
            <person name="Blanco E."/>
            <person name="Bosak S.A."/>
            <person name="Bradley R.K."/>
            <person name="Brand A.D."/>
            <person name="Brent M.R."/>
            <person name="Brooks A.N."/>
            <person name="Brown R.H."/>
            <person name="Butlin R.K."/>
            <person name="Caggese C."/>
            <person name="Calvi B.R."/>
            <person name="Bernardo de Carvalho A."/>
            <person name="Caspi A."/>
            <person name="Castrezana S."/>
            <person name="Celniker S.E."/>
            <person name="Chang J.L."/>
            <person name="Chapple C."/>
            <person name="Chatterji S."/>
            <person name="Chinwalla A."/>
            <person name="Civetta A."/>
            <person name="Clifton S.W."/>
            <person name="Comeron J.M."/>
            <person name="Costello J.C."/>
            <person name="Coyne J.A."/>
            <person name="Daub J."/>
            <person name="David R.G."/>
            <person name="Delcher A.L."/>
            <person name="Delehaunty K."/>
            <person name="Do C.B."/>
            <person name="Ebling H."/>
            <person name="Edwards K."/>
            <person name="Eickbush T."/>
            <person name="Evans J.D."/>
            <person name="Filipski A."/>
            <person name="Findeiss S."/>
            <person name="Freyhult E."/>
            <person name="Fulton L."/>
            <person name="Fulton R."/>
            <person name="Garcia A.C."/>
            <person name="Gardiner A."/>
            <person name="Garfield D.A."/>
            <person name="Garvin B.E."/>
            <person name="Gibson G."/>
            <person name="Gilbert D."/>
            <person name="Gnerre S."/>
            <person name="Godfrey J."/>
            <person name="Good R."/>
            <person name="Gotea V."/>
            <person name="Gravely B."/>
            <person name="Greenberg A.J."/>
            <person name="Griffiths-Jones S."/>
            <person name="Gross S."/>
            <person name="Guigo R."/>
            <person name="Gustafson E.A."/>
            <person name="Haerty W."/>
            <person name="Hahn M.W."/>
            <person name="Halligan D.L."/>
            <person name="Halpern A.L."/>
            <person name="Halter G.M."/>
            <person name="Han M.V."/>
            <person name="Heger A."/>
            <person name="Hillier L."/>
            <person name="Hinrichs A.S."/>
            <person name="Holmes I."/>
            <person name="Hoskins R.A."/>
            <person name="Hubisz M.J."/>
            <person name="Hultmark D."/>
            <person name="Huntley M.A."/>
            <person name="Jaffe D.B."/>
            <person name="Jagadeeshan S."/>
            <person name="Jeck W.R."/>
            <person name="Johnson J."/>
            <person name="Jones C.D."/>
            <person name="Jordan W.C."/>
            <person name="Karpen G.H."/>
            <person name="Kataoka E."/>
            <person name="Keightley P.D."/>
            <person name="Kheradpour P."/>
            <person name="Kirkness E.F."/>
            <person name="Koerich L.B."/>
            <person name="Kristiansen K."/>
            <person name="Kudrna D."/>
            <person name="Kulathinal R.J."/>
            <person name="Kumar S."/>
            <person name="Kwok R."/>
            <person name="Lander E."/>
            <person name="Langley C.H."/>
            <person name="Lapoint R."/>
            <person name="Lazzaro B.P."/>
            <person name="Lee S.J."/>
            <person name="Levesque L."/>
            <person name="Li R."/>
            <person name="Lin C.F."/>
            <person name="Lin M.F."/>
            <person name="Lindblad-Toh K."/>
            <person name="Llopart A."/>
            <person name="Long M."/>
            <person name="Low L."/>
            <person name="Lozovsky E."/>
            <person name="Lu J."/>
            <person name="Luo M."/>
            <person name="Machado C.A."/>
            <person name="Makalowski W."/>
            <person name="Marzo M."/>
            <person name="Matsuda M."/>
            <person name="Matzkin L."/>
            <person name="McAllister B."/>
            <person name="McBride C.S."/>
            <person name="McKernan B."/>
            <person name="McKernan K."/>
            <person name="Mendez-Lago M."/>
            <person name="Minx P."/>
            <person name="Mollenhauer M.U."/>
            <person name="Montooth K."/>
            <person name="Mount S.M."/>
            <person name="Mu X."/>
            <person name="Myers E."/>
            <person name="Negre B."/>
            <person name="Newfeld S."/>
            <person name="Nielsen R."/>
            <person name="Noor M.A."/>
            <person name="O'Grady P."/>
            <person name="Pachter L."/>
            <person name="Papaceit M."/>
            <person name="Parisi M.J."/>
            <person name="Parisi M."/>
            <person name="Parts L."/>
            <person name="Pedersen J.S."/>
            <person name="Pesole G."/>
            <person name="Phillippy A.M."/>
            <person name="Ponting C.P."/>
            <person name="Pop M."/>
            <person name="Porcelli D."/>
            <person name="Powell J.R."/>
            <person name="Prohaska S."/>
            <person name="Pruitt K."/>
            <person name="Puig M."/>
            <person name="Quesneville H."/>
            <person name="Ram K.R."/>
            <person name="Rand D."/>
            <person name="Rasmussen M.D."/>
            <person name="Reed L.K."/>
            <person name="Reenan R."/>
            <person name="Reily A."/>
            <person name="Remington K.A."/>
            <person name="Rieger T.T."/>
            <person name="Ritchie M.G."/>
            <person name="Robin C."/>
            <person name="Rogers Y.H."/>
            <person name="Rohde C."/>
            <person name="Rozas J."/>
            <person name="Rubenfield M.J."/>
            <person name="Ruiz A."/>
            <person name="Russo S."/>
            <person name="Salzberg S.L."/>
            <person name="Sanchez-Gracia A."/>
            <person name="Saranga D.J."/>
            <person name="Sato H."/>
            <person name="Schaeffer S.W."/>
            <person name="Schatz M.C."/>
            <person name="Schlenke T."/>
            <person name="Schwartz R."/>
            <person name="Segarra C."/>
            <person name="Singh R.S."/>
            <person name="Sirot L."/>
            <person name="Sirota M."/>
            <person name="Sisneros N.B."/>
            <person name="Smith C.D."/>
            <person name="Smith T.F."/>
            <person name="Spieth J."/>
            <person name="Stage D.E."/>
            <person name="Stark A."/>
            <person name="Stephan W."/>
            <person name="Strausberg R.L."/>
            <person name="Strempel S."/>
            <person name="Sturgill D."/>
            <person name="Sutton G."/>
            <person name="Sutton G.G."/>
            <person name="Tao W."/>
            <person name="Teichmann S."/>
            <person name="Tobari Y.N."/>
            <person name="Tomimura Y."/>
            <person name="Tsolas J.M."/>
            <person name="Valente V.L."/>
            <person name="Venter E."/>
            <person name="Venter J.C."/>
            <person name="Vicario S."/>
            <person name="Vieira F.G."/>
            <person name="Vilella A.J."/>
            <person name="Villasante A."/>
            <person name="Walenz B."/>
            <person name="Wang J."/>
            <person name="Wasserman M."/>
            <person name="Watts T."/>
            <person name="Wilson D."/>
            <person name="Wilson R.K."/>
            <person name="Wing R.A."/>
            <person name="Wolfner M.F."/>
            <person name="Wong A."/>
            <person name="Wong G.K."/>
            <person name="Wu C.I."/>
            <person name="Wu G."/>
            <person name="Yamamoto D."/>
            <person name="Yang H.P."/>
            <person name="Yang S.P."/>
            <person name="Yorke J.A."/>
            <person name="Yoshida K."/>
            <person name="Zdobnov E."/>
            <person name="Zhang P."/>
            <person name="Zhang Y."/>
            <person name="Zimin A.V."/>
            <person name="Baldwin J."/>
            <person name="Abdouelleil A."/>
            <person name="Abdulkadir J."/>
            <person name="Abebe A."/>
            <person name="Abera B."/>
            <person name="Abreu J."/>
            <person name="Acer S.C."/>
            <person name="Aftuck L."/>
            <person name="Alexander A."/>
            <person name="An P."/>
            <person name="Anderson E."/>
            <person name="Anderson S."/>
            <person name="Arachi H."/>
            <person name="Azer M."/>
            <person name="Bachantsang P."/>
            <person name="Barry A."/>
            <person name="Bayul T."/>
            <person name="Berlin A."/>
            <person name="Bessette D."/>
            <person name="Bloom T."/>
            <person name="Blye J."/>
            <person name="Boguslavskiy L."/>
            <person name="Bonnet C."/>
            <person name="Boukhgalter B."/>
            <person name="Bourzgui I."/>
            <person name="Brown A."/>
            <person name="Cahill P."/>
            <person name="Channer S."/>
            <person name="Cheshatsang Y."/>
            <person name="Chuda L."/>
            <person name="Citroen M."/>
            <person name="Collymore A."/>
            <person name="Cooke P."/>
            <person name="Costello M."/>
            <person name="D'Aco K."/>
            <person name="Daza R."/>
            <person name="De Haan G."/>
            <person name="DeGray S."/>
            <person name="DeMaso C."/>
            <person name="Dhargay N."/>
            <person name="Dooley K."/>
            <person name="Dooley E."/>
            <person name="Doricent M."/>
            <person name="Dorje P."/>
            <person name="Dorjee K."/>
            <person name="Dupes A."/>
            <person name="Elong R."/>
            <person name="Falk J."/>
            <person name="Farina A."/>
            <person name="Faro S."/>
            <person name="Ferguson D."/>
            <person name="Fisher S."/>
            <person name="Foley C.D."/>
            <person name="Franke A."/>
            <person name="Friedrich D."/>
            <person name="Gadbois L."/>
            <person name="Gearin G."/>
            <person name="Gearin C.R."/>
            <person name="Giannoukos G."/>
            <person name="Goode T."/>
            <person name="Graham J."/>
            <person name="Grandbois E."/>
            <person name="Grewal S."/>
            <person name="Gyaltsen K."/>
            <person name="Hafez N."/>
            <person name="Hagos B."/>
            <person name="Hall J."/>
            <person name="Henson C."/>
            <person name="Hollinger A."/>
            <person name="Honan T."/>
            <person name="Huard M.D."/>
            <person name="Hughes L."/>
            <person name="Hurhula B."/>
            <person name="Husby M.E."/>
            <person name="Kamat A."/>
            <person name="Kanga B."/>
            <person name="Kashin S."/>
            <person name="Khazanovich D."/>
            <person name="Kisner P."/>
            <person name="Lance K."/>
            <person name="Lara M."/>
            <person name="Lee W."/>
            <person name="Lennon N."/>
            <person name="Letendre F."/>
            <person name="LeVine R."/>
            <person name="Lipovsky A."/>
            <person name="Liu X."/>
            <person name="Liu J."/>
            <person name="Liu S."/>
            <person name="Lokyitsang T."/>
            <person name="Lokyitsang Y."/>
            <person name="Lubonja R."/>
            <person name="Lui A."/>
            <person name="MacDonald P."/>
            <person name="Magnisalis V."/>
            <person name="Maru K."/>
            <person name="Matthews C."/>
            <person name="McCusker W."/>
            <person name="McDonough S."/>
            <person name="Mehta T."/>
            <person name="Meldrim J."/>
            <person name="Meneus L."/>
            <person name="Mihai O."/>
            <person name="Mihalev A."/>
            <person name="Mihova T."/>
            <person name="Mittelman R."/>
            <person name="Mlenga V."/>
            <person name="Montmayeur A."/>
            <person name="Mulrain L."/>
            <person name="Navidi A."/>
            <person name="Naylor J."/>
            <person name="Negash T."/>
            <person name="Nguyen T."/>
            <person name="Nguyen N."/>
            <person name="Nicol R."/>
            <person name="Norbu C."/>
            <person name="Norbu N."/>
            <person name="Novod N."/>
            <person name="O'Neill B."/>
            <person name="Osman S."/>
            <person name="Markiewicz E."/>
            <person name="Oyono O.L."/>
            <person name="Patti C."/>
            <person name="Phunkhang P."/>
            <person name="Pierre F."/>
            <person name="Priest M."/>
            <person name="Raghuraman S."/>
            <person name="Rege F."/>
            <person name="Reyes R."/>
            <person name="Rise C."/>
            <person name="Rogov P."/>
            <person name="Ross K."/>
            <person name="Ryan E."/>
            <person name="Settipalli S."/>
            <person name="Shea T."/>
            <person name="Sherpa N."/>
            <person name="Shi L."/>
            <person name="Shih D."/>
            <person name="Sparrow T."/>
            <person name="Spaulding J."/>
            <person name="Stalker J."/>
            <person name="Stange-Thomann N."/>
            <person name="Stavropoulos S."/>
            <person name="Stone C."/>
            <person name="Strader C."/>
            <person name="Tesfaye S."/>
            <person name="Thomson T."/>
            <person name="Thoulutsang Y."/>
            <person name="Thoulutsang D."/>
            <person name="Topham K."/>
            <person name="Topping I."/>
            <person name="Tsamla T."/>
            <person name="Vassiliev H."/>
            <person name="Vo A."/>
            <person name="Wangchuk T."/>
            <person name="Wangdi T."/>
            <person name="Weiand M."/>
            <person name="Wilkinson J."/>
            <person name="Wilson A."/>
            <person name="Yadav S."/>
            <person name="Young G."/>
            <person name="Yu Q."/>
            <person name="Zembek L."/>
            <person name="Zhong D."/>
            <person name="Zimmer A."/>
            <person name="Zwirko Z."/>
            <person name="Jaffe D.B."/>
            <person name="Alvarez P."/>
            <person name="Brockman W."/>
            <person name="Butler J."/>
            <person name="Chin C."/>
            <person name="Gnerre S."/>
            <person name="Grabherr M."/>
            <person name="Kleber M."/>
            <person name="Mauceli E."/>
            <person name="MacCallum I."/>
        </authorList>
    </citation>
    <scope>NUCLEOTIDE SEQUENCE [LARGE SCALE GENOMIC DNA]</scope>
    <source>
        <strain evidence="6">Tai18E2 / Tucson 14021-0261.01</strain>
    </source>
</reference>
<name>A0A0R1E4Z7_DROYA</name>
<dbReference type="EMBL" id="CM000160">
    <property type="protein sequence ID" value="KRK04269.1"/>
    <property type="molecule type" value="Genomic_DNA"/>
</dbReference>
<dbReference type="OrthoDB" id="7866273at2759"/>
<evidence type="ECO:0000256" key="2">
    <source>
        <dbReference type="ARBA" id="ARBA00024195"/>
    </source>
</evidence>
<evidence type="ECO:0000313" key="6">
    <source>
        <dbReference type="Proteomes" id="UP000002282"/>
    </source>
</evidence>
<dbReference type="Gene3D" id="2.40.10.10">
    <property type="entry name" value="Trypsin-like serine proteases"/>
    <property type="match status" value="1"/>
</dbReference>